<dbReference type="EMBL" id="PQVF01000015">
    <property type="protein sequence ID" value="POY34988.1"/>
    <property type="molecule type" value="Genomic_DNA"/>
</dbReference>
<keyword evidence="2" id="KW-1185">Reference proteome</keyword>
<proteinExistence type="predicted"/>
<protein>
    <submittedName>
        <fullName evidence="1">Uncharacterized protein</fullName>
    </submittedName>
</protein>
<dbReference type="AlphaFoldDB" id="A0A2S4ZX97"/>
<sequence>MKVWTIILIHVLLTSCSEVEQIDVNSIRIVKVNQHPFLADHERKLMTVDKKSKTMEVLTIYPDTGEGCEAYLFESGSKYIY</sequence>
<name>A0A2S4ZX97_9SPHI</name>
<evidence type="ECO:0000313" key="2">
    <source>
        <dbReference type="Proteomes" id="UP000236893"/>
    </source>
</evidence>
<dbReference type="Proteomes" id="UP000236893">
    <property type="component" value="Unassembled WGS sequence"/>
</dbReference>
<organism evidence="1 2">
    <name type="scientific">Solitalea longa</name>
    <dbReference type="NCBI Taxonomy" id="2079460"/>
    <lineage>
        <taxon>Bacteria</taxon>
        <taxon>Pseudomonadati</taxon>
        <taxon>Bacteroidota</taxon>
        <taxon>Sphingobacteriia</taxon>
        <taxon>Sphingobacteriales</taxon>
        <taxon>Sphingobacteriaceae</taxon>
        <taxon>Solitalea</taxon>
    </lineage>
</organism>
<dbReference type="PROSITE" id="PS51257">
    <property type="entry name" value="PROKAR_LIPOPROTEIN"/>
    <property type="match status" value="1"/>
</dbReference>
<evidence type="ECO:0000313" key="1">
    <source>
        <dbReference type="EMBL" id="POY34988.1"/>
    </source>
</evidence>
<gene>
    <name evidence="1" type="ORF">C3K47_17165</name>
</gene>
<comment type="caution">
    <text evidence="1">The sequence shown here is derived from an EMBL/GenBank/DDBJ whole genome shotgun (WGS) entry which is preliminary data.</text>
</comment>
<reference evidence="1 2" key="1">
    <citation type="submission" date="2018-01" db="EMBL/GenBank/DDBJ databases">
        <authorList>
            <person name="Gaut B.S."/>
            <person name="Morton B.R."/>
            <person name="Clegg M.T."/>
            <person name="Duvall M.R."/>
        </authorList>
    </citation>
    <scope>NUCLEOTIDE SEQUENCE [LARGE SCALE GENOMIC DNA]</scope>
    <source>
        <strain evidence="1 2">HR-AV</strain>
    </source>
</reference>
<accession>A0A2S4ZX97</accession>